<dbReference type="InterPro" id="IPR000182">
    <property type="entry name" value="GNAT_dom"/>
</dbReference>
<dbReference type="Proteomes" id="UP001589810">
    <property type="component" value="Unassembled WGS sequence"/>
</dbReference>
<proteinExistence type="predicted"/>
<evidence type="ECO:0000259" key="1">
    <source>
        <dbReference type="PROSITE" id="PS51186"/>
    </source>
</evidence>
<dbReference type="EMBL" id="JBHLUD010000019">
    <property type="protein sequence ID" value="MFC0548656.1"/>
    <property type="molecule type" value="Genomic_DNA"/>
</dbReference>
<dbReference type="Gene3D" id="3.40.630.30">
    <property type="match status" value="1"/>
</dbReference>
<dbReference type="SUPFAM" id="SSF55729">
    <property type="entry name" value="Acyl-CoA N-acyltransferases (Nat)"/>
    <property type="match status" value="1"/>
</dbReference>
<gene>
    <name evidence="2" type="ORF">ACFFH7_44615</name>
</gene>
<evidence type="ECO:0000313" key="2">
    <source>
        <dbReference type="EMBL" id="MFC0548656.1"/>
    </source>
</evidence>
<name>A0ABV6N9K8_9PSEU</name>
<feature type="domain" description="N-acetyltransferase" evidence="1">
    <location>
        <begin position="5"/>
        <end position="146"/>
    </location>
</feature>
<keyword evidence="3" id="KW-1185">Reference proteome</keyword>
<dbReference type="InterPro" id="IPR038764">
    <property type="entry name" value="GNAT_N_AcTrfase_prd"/>
</dbReference>
<dbReference type="PROSITE" id="PS51186">
    <property type="entry name" value="GNAT"/>
    <property type="match status" value="1"/>
</dbReference>
<evidence type="ECO:0000313" key="3">
    <source>
        <dbReference type="Proteomes" id="UP001589810"/>
    </source>
</evidence>
<accession>A0ABV6N9K8</accession>
<dbReference type="PANTHER" id="PTHR41700">
    <property type="entry name" value="GCN5-RELATED N-ACETYLTRANSFERASE"/>
    <property type="match status" value="1"/>
</dbReference>
<protein>
    <submittedName>
        <fullName evidence="2">GNAT family N-acetyltransferase</fullName>
    </submittedName>
</protein>
<dbReference type="RefSeq" id="WP_379794657.1">
    <property type="nucleotide sequence ID" value="NZ_CP097263.1"/>
</dbReference>
<comment type="caution">
    <text evidence="2">The sequence shown here is derived from an EMBL/GenBank/DDBJ whole genome shotgun (WGS) entry which is preliminary data.</text>
</comment>
<dbReference type="InterPro" id="IPR016181">
    <property type="entry name" value="Acyl_CoA_acyltransferase"/>
</dbReference>
<dbReference type="PANTHER" id="PTHR41700:SF1">
    <property type="entry name" value="N-ACETYLTRANSFERASE DOMAIN-CONTAINING PROTEIN"/>
    <property type="match status" value="1"/>
</dbReference>
<organism evidence="2 3">
    <name type="scientific">Kutzneria chonburiensis</name>
    <dbReference type="NCBI Taxonomy" id="1483604"/>
    <lineage>
        <taxon>Bacteria</taxon>
        <taxon>Bacillati</taxon>
        <taxon>Actinomycetota</taxon>
        <taxon>Actinomycetes</taxon>
        <taxon>Pseudonocardiales</taxon>
        <taxon>Pseudonocardiaceae</taxon>
        <taxon>Kutzneria</taxon>
    </lineage>
</organism>
<sequence length="247" mass="26360">MVAVTVIREVTEVADLVAVADLFASIWGRADRPVAPELLRAMAVTGNYVAAASEDGVLTGASFGFLGHDGLHSHITGVIGAGQGIGYALKQHQREWALRHGLKTISWTFDPLVRRNAHFNLAKLGARPVSYLPDFYGAMPDAINGADKSDRLMVHWDLVGGPQWTEPGPGVPALSIGDDGEPLEGKADGPVLLIATPPDIEALRRTDPALARSWRSASRQILGGLLDDGAEVVGFEQGAYVIVREQQ</sequence>
<reference evidence="2 3" key="1">
    <citation type="submission" date="2024-09" db="EMBL/GenBank/DDBJ databases">
        <authorList>
            <person name="Sun Q."/>
            <person name="Mori K."/>
        </authorList>
    </citation>
    <scope>NUCLEOTIDE SEQUENCE [LARGE SCALE GENOMIC DNA]</scope>
    <source>
        <strain evidence="2 3">TBRC 1432</strain>
    </source>
</reference>